<evidence type="ECO:0000313" key="1">
    <source>
        <dbReference type="EMBL" id="MDJ1506838.1"/>
    </source>
</evidence>
<organism evidence="1 2">
    <name type="scientific">Xanthocytophaga agilis</name>
    <dbReference type="NCBI Taxonomy" id="3048010"/>
    <lineage>
        <taxon>Bacteria</taxon>
        <taxon>Pseudomonadati</taxon>
        <taxon>Bacteroidota</taxon>
        <taxon>Cytophagia</taxon>
        <taxon>Cytophagales</taxon>
        <taxon>Rhodocytophagaceae</taxon>
        <taxon>Xanthocytophaga</taxon>
    </lineage>
</organism>
<sequence length="184" mass="21238">MDTSTNTEFEWIENFFPQGSILKNMKDKERILSFCLLWMSFEKYACNTEANFPALTQVVNDKLLTSSTIDFTVFEAQIKYFKNRYILADGNLDEIKLTSLYGTKAKKGNDLQIAIEEFLKDTSNNVGINLLGLLCIVYRLRNNLLHGVKDPSNLTEQMENFKFSNQVLMNVLTSLKKDNYTPFQ</sequence>
<reference evidence="1" key="1">
    <citation type="submission" date="2023-05" db="EMBL/GenBank/DDBJ databases">
        <authorList>
            <person name="Zhang X."/>
        </authorList>
    </citation>
    <scope>NUCLEOTIDE SEQUENCE</scope>
    <source>
        <strain evidence="1">BD1B2-1</strain>
    </source>
</reference>
<gene>
    <name evidence="1" type="ORF">QNI22_39735</name>
</gene>
<name>A0AAE3UKA6_9BACT</name>
<protein>
    <submittedName>
        <fullName evidence="1">Uncharacterized protein</fullName>
    </submittedName>
</protein>
<comment type="caution">
    <text evidence="1">The sequence shown here is derived from an EMBL/GenBank/DDBJ whole genome shotgun (WGS) entry which is preliminary data.</text>
</comment>
<evidence type="ECO:0000313" key="2">
    <source>
        <dbReference type="Proteomes" id="UP001232063"/>
    </source>
</evidence>
<dbReference type="AlphaFoldDB" id="A0AAE3UKA6"/>
<dbReference type="Proteomes" id="UP001232063">
    <property type="component" value="Unassembled WGS sequence"/>
</dbReference>
<dbReference type="RefSeq" id="WP_314520089.1">
    <property type="nucleotide sequence ID" value="NZ_JASJOU010000029.1"/>
</dbReference>
<proteinExistence type="predicted"/>
<dbReference type="EMBL" id="JASJOU010000029">
    <property type="protein sequence ID" value="MDJ1506838.1"/>
    <property type="molecule type" value="Genomic_DNA"/>
</dbReference>
<accession>A0AAE3UKA6</accession>
<keyword evidence="2" id="KW-1185">Reference proteome</keyword>